<proteinExistence type="predicted"/>
<dbReference type="GO" id="GO:0006302">
    <property type="term" value="P:double-strand break repair"/>
    <property type="evidence" value="ECO:0007669"/>
    <property type="project" value="InterPro"/>
</dbReference>
<dbReference type="OrthoDB" id="9791620at2"/>
<feature type="region of interest" description="Disordered" evidence="1">
    <location>
        <begin position="845"/>
        <end position="873"/>
    </location>
</feature>
<accession>A0A317D3U4</accession>
<evidence type="ECO:0000256" key="1">
    <source>
        <dbReference type="SAM" id="MobiDB-lite"/>
    </source>
</evidence>
<protein>
    <submittedName>
        <fullName evidence="2">Uncharacterized protein</fullName>
    </submittedName>
</protein>
<dbReference type="SUPFAM" id="SSF52540">
    <property type="entry name" value="P-loop containing nucleoside triphosphate hydrolases"/>
    <property type="match status" value="1"/>
</dbReference>
<dbReference type="RefSeq" id="WP_109817763.1">
    <property type="nucleotide sequence ID" value="NZ_QGKR01000186.1"/>
</dbReference>
<keyword evidence="3" id="KW-1185">Reference proteome</keyword>
<name>A0A317D3U4_9ACTN</name>
<dbReference type="InterPro" id="IPR054787">
    <property type="entry name" value="TrlF_ATPase"/>
</dbReference>
<dbReference type="AlphaFoldDB" id="A0A317D3U4"/>
<evidence type="ECO:0000313" key="3">
    <source>
        <dbReference type="Proteomes" id="UP000245410"/>
    </source>
</evidence>
<dbReference type="InterPro" id="IPR027417">
    <property type="entry name" value="P-loop_NTPase"/>
</dbReference>
<dbReference type="NCBIfam" id="NF045780">
    <property type="entry name" value="TrlF_fam_ATP"/>
    <property type="match status" value="1"/>
</dbReference>
<evidence type="ECO:0000313" key="2">
    <source>
        <dbReference type="EMBL" id="PWR09002.1"/>
    </source>
</evidence>
<sequence>MLPGAELSLAEGKQGVHILVVFPQGTPPAAINDYLKSLDRDPSKPLWTGRKHREIELQKPPAEALSQLRERFGCLIIPAHGDAKKGIVAAMGANLAARLIAEADVDGLDHPGGALPKLRSTGISHRWDHLAQVEFSDPRLIGDIGGKPLADGTMRGTWLKLSSTSLDAMRLALHDPETRVRTVAPVLPRNARIISIKIEGSGFLAGTQFMFDAHLNTLIGGRGTGKSAVLETIRYGLALDPFCERKRRDDLVKHALGSGGCVTLEIERHSDSGPARRYIVKRVLGETPCVFDPDSGRIDITPRDAFGPDREPIILLQREIDQVSGEVEYRRQLLDRLIGDEVNAAEREVDEVRRRLRTNGAELRKHVLEQAKRPDLQSQIAKLTHELDLFQQTGALNKLATHDRLQTVERSLSSARDVTSQASGTDSPWRQALHDLQETIDTKRGDLTARGDDLTGAAEKALSLATVAITTAEQKIIMALAEAREAIESLRAEHAARVLPLADELNRIKQELHAERLDPERPLKLSSDRTSLQDQLDALDRKEHAGIALRSARLGLLDELTKARARESQVRADTAARINSHLSGRVEVAIVALGDRHRFTEDLRQLLQGSGASGAAIETIAMSDGVDGSTIASIVTEGPVELTQQFDVTVAQANKICAWLTDEDVDRISELEILAPHDRVDIRLHVDGEARTLDRLSAGQRATAILLLIFAIDGRCMILDQPEDDLDNRFIFDDVVQLIRSQKSTSSTGGNRQIIAATHNPNIPVLGDAELVVVLDAGNDQVRVLAQGSIDAEDIRTHIRQVLEGGEEAFLRRYTKYGGIRLSLAPSRAAPVAIAEQPGGVGVVGNSWPADMPAEGAPARHGPRASPGPVSPS</sequence>
<dbReference type="EMBL" id="QGKR01000186">
    <property type="protein sequence ID" value="PWR09002.1"/>
    <property type="molecule type" value="Genomic_DNA"/>
</dbReference>
<reference evidence="2 3" key="1">
    <citation type="submission" date="2018-05" db="EMBL/GenBank/DDBJ databases">
        <title>Micromonospora atacamensis sp. nov., a novel actinobacteria isolated from high altitude Atacama Desert soil.</title>
        <authorList>
            <person name="Carro L."/>
            <person name="Golinska P."/>
            <person name="Klenk H.-P."/>
            <person name="Goodfellow M."/>
        </authorList>
    </citation>
    <scope>NUCLEOTIDE SEQUENCE [LARGE SCALE GENOMIC DNA]</scope>
    <source>
        <strain evidence="2 3">5R2A7</strain>
    </source>
</reference>
<organism evidence="2 3">
    <name type="scientific">Micromonospora acroterricola</name>
    <dbReference type="NCBI Taxonomy" id="2202421"/>
    <lineage>
        <taxon>Bacteria</taxon>
        <taxon>Bacillati</taxon>
        <taxon>Actinomycetota</taxon>
        <taxon>Actinomycetes</taxon>
        <taxon>Micromonosporales</taxon>
        <taxon>Micromonosporaceae</taxon>
        <taxon>Micromonospora</taxon>
    </lineage>
</organism>
<dbReference type="Proteomes" id="UP000245410">
    <property type="component" value="Unassembled WGS sequence"/>
</dbReference>
<dbReference type="GO" id="GO:0016887">
    <property type="term" value="F:ATP hydrolysis activity"/>
    <property type="evidence" value="ECO:0007669"/>
    <property type="project" value="InterPro"/>
</dbReference>
<dbReference type="Gene3D" id="3.40.50.300">
    <property type="entry name" value="P-loop containing nucleotide triphosphate hydrolases"/>
    <property type="match status" value="2"/>
</dbReference>
<gene>
    <name evidence="2" type="ORF">DKT68_13515</name>
</gene>
<comment type="caution">
    <text evidence="2">The sequence shown here is derived from an EMBL/GenBank/DDBJ whole genome shotgun (WGS) entry which is preliminary data.</text>
</comment>